<dbReference type="AlphaFoldDB" id="A0A6C0I4E5"/>
<organism evidence="2">
    <name type="scientific">viral metagenome</name>
    <dbReference type="NCBI Taxonomy" id="1070528"/>
    <lineage>
        <taxon>unclassified sequences</taxon>
        <taxon>metagenomes</taxon>
        <taxon>organismal metagenomes</taxon>
    </lineage>
</organism>
<evidence type="ECO:0000313" key="2">
    <source>
        <dbReference type="EMBL" id="QHT87659.1"/>
    </source>
</evidence>
<proteinExistence type="predicted"/>
<evidence type="ECO:0000256" key="1">
    <source>
        <dbReference type="SAM" id="MobiDB-lite"/>
    </source>
</evidence>
<accession>A0A6C0I4E5</accession>
<name>A0A6C0I4E5_9ZZZZ</name>
<protein>
    <submittedName>
        <fullName evidence="2">Uncharacterized protein</fullName>
    </submittedName>
</protein>
<dbReference type="EMBL" id="MN740096">
    <property type="protein sequence ID" value="QHT87659.1"/>
    <property type="molecule type" value="Genomic_DNA"/>
</dbReference>
<feature type="region of interest" description="Disordered" evidence="1">
    <location>
        <begin position="148"/>
        <end position="170"/>
    </location>
</feature>
<reference evidence="2" key="1">
    <citation type="journal article" date="2020" name="Nature">
        <title>Giant virus diversity and host interactions through global metagenomics.</title>
        <authorList>
            <person name="Schulz F."/>
            <person name="Roux S."/>
            <person name="Paez-Espino D."/>
            <person name="Jungbluth S."/>
            <person name="Walsh D.A."/>
            <person name="Denef V.J."/>
            <person name="McMahon K.D."/>
            <person name="Konstantinidis K.T."/>
            <person name="Eloe-Fadrosh E.A."/>
            <person name="Kyrpides N.C."/>
            <person name="Woyke T."/>
        </authorList>
    </citation>
    <scope>NUCLEOTIDE SEQUENCE</scope>
    <source>
        <strain evidence="2">GVMAG-M-3300023184-190</strain>
    </source>
</reference>
<sequence length="218" mass="23580">MAEQVTVGTQLFIASIPPSVTCRDIDNAVTRANLGTVASVSIRQGKGNNDYAVVTLSPWNMERSEKCRQVLGRGGFWKIYYGKDLYWKAYAFKTKSQLSKRSGAAAAVAAPSYYGPQTPESTPPSTPRAPPTFVRESSIAAPLTEVQEATSSPKLVNPDQDQDQDQDTVSELSYGSDECVVPVGAAGTALDYSGADMNAPRKRRVLKRQLVVTEKSNV</sequence>